<organism evidence="1 2">
    <name type="scientific">Thelephora ganbajun</name>
    <name type="common">Ganba fungus</name>
    <dbReference type="NCBI Taxonomy" id="370292"/>
    <lineage>
        <taxon>Eukaryota</taxon>
        <taxon>Fungi</taxon>
        <taxon>Dikarya</taxon>
        <taxon>Basidiomycota</taxon>
        <taxon>Agaricomycotina</taxon>
        <taxon>Agaricomycetes</taxon>
        <taxon>Thelephorales</taxon>
        <taxon>Thelephoraceae</taxon>
        <taxon>Thelephora</taxon>
    </lineage>
</organism>
<reference evidence="1" key="1">
    <citation type="submission" date="2019-10" db="EMBL/GenBank/DDBJ databases">
        <authorList>
            <consortium name="DOE Joint Genome Institute"/>
            <person name="Kuo A."/>
            <person name="Miyauchi S."/>
            <person name="Kiss E."/>
            <person name="Drula E."/>
            <person name="Kohler A."/>
            <person name="Sanchez-Garcia M."/>
            <person name="Andreopoulos B."/>
            <person name="Barry K.W."/>
            <person name="Bonito G."/>
            <person name="Buee M."/>
            <person name="Carver A."/>
            <person name="Chen C."/>
            <person name="Cichocki N."/>
            <person name="Clum A."/>
            <person name="Culley D."/>
            <person name="Crous P.W."/>
            <person name="Fauchery L."/>
            <person name="Girlanda M."/>
            <person name="Hayes R."/>
            <person name="Keri Z."/>
            <person name="Labutti K."/>
            <person name="Lipzen A."/>
            <person name="Lombard V."/>
            <person name="Magnuson J."/>
            <person name="Maillard F."/>
            <person name="Morin E."/>
            <person name="Murat C."/>
            <person name="Nolan M."/>
            <person name="Ohm R."/>
            <person name="Pangilinan J."/>
            <person name="Pereira M."/>
            <person name="Perotto S."/>
            <person name="Peter M."/>
            <person name="Riley R."/>
            <person name="Sitrit Y."/>
            <person name="Stielow B."/>
            <person name="Szollosi G."/>
            <person name="Zifcakova L."/>
            <person name="Stursova M."/>
            <person name="Spatafora J.W."/>
            <person name="Tedersoo L."/>
            <person name="Vaario L.-M."/>
            <person name="Yamada A."/>
            <person name="Yan M."/>
            <person name="Wang P."/>
            <person name="Xu J."/>
            <person name="Bruns T."/>
            <person name="Baldrian P."/>
            <person name="Vilgalys R."/>
            <person name="Henrissat B."/>
            <person name="Grigoriev I.V."/>
            <person name="Hibbett D."/>
            <person name="Nagy L.G."/>
            <person name="Martin F.M."/>
        </authorList>
    </citation>
    <scope>NUCLEOTIDE SEQUENCE</scope>
    <source>
        <strain evidence="1">P2</strain>
    </source>
</reference>
<keyword evidence="2" id="KW-1185">Reference proteome</keyword>
<dbReference type="Proteomes" id="UP000886501">
    <property type="component" value="Unassembled WGS sequence"/>
</dbReference>
<gene>
    <name evidence="1" type="ORF">BDM02DRAFT_2530383</name>
</gene>
<evidence type="ECO:0000313" key="2">
    <source>
        <dbReference type="Proteomes" id="UP000886501"/>
    </source>
</evidence>
<dbReference type="EMBL" id="MU118029">
    <property type="protein sequence ID" value="KAF9647630.1"/>
    <property type="molecule type" value="Genomic_DNA"/>
</dbReference>
<protein>
    <submittedName>
        <fullName evidence="1">Uncharacterized protein</fullName>
    </submittedName>
</protein>
<evidence type="ECO:0000313" key="1">
    <source>
        <dbReference type="EMBL" id="KAF9647630.1"/>
    </source>
</evidence>
<accession>A0ACB6ZCY3</accession>
<name>A0ACB6ZCY3_THEGA</name>
<comment type="caution">
    <text evidence="1">The sequence shown here is derived from an EMBL/GenBank/DDBJ whole genome shotgun (WGS) entry which is preliminary data.</text>
</comment>
<sequence length="211" mass="23764">MSSEDDSDIPEQVSLSTSKRQVIGRKKDVARELAQAKSKRKEHNRERDRQLKERSLKQNTELILDEEESSSGEGETPKDPRLLPDHLFAAAFSQPFPAPAPSAHKDAHTKTQQKKRKRTDLTPKDRIIGQEVPYHSEGIRLTLTNSSRAVRTLSKTSERAAAKRTLPSSSVVKFSSRALNMKGAVSLSRTRGWQRKAGGYVLDLPRTKRIR</sequence>
<reference evidence="1" key="2">
    <citation type="journal article" date="2020" name="Nat. Commun.">
        <title>Large-scale genome sequencing of mycorrhizal fungi provides insights into the early evolution of symbiotic traits.</title>
        <authorList>
            <person name="Miyauchi S."/>
            <person name="Kiss E."/>
            <person name="Kuo A."/>
            <person name="Drula E."/>
            <person name="Kohler A."/>
            <person name="Sanchez-Garcia M."/>
            <person name="Morin E."/>
            <person name="Andreopoulos B."/>
            <person name="Barry K.W."/>
            <person name="Bonito G."/>
            <person name="Buee M."/>
            <person name="Carver A."/>
            <person name="Chen C."/>
            <person name="Cichocki N."/>
            <person name="Clum A."/>
            <person name="Culley D."/>
            <person name="Crous P.W."/>
            <person name="Fauchery L."/>
            <person name="Girlanda M."/>
            <person name="Hayes R.D."/>
            <person name="Keri Z."/>
            <person name="LaButti K."/>
            <person name="Lipzen A."/>
            <person name="Lombard V."/>
            <person name="Magnuson J."/>
            <person name="Maillard F."/>
            <person name="Murat C."/>
            <person name="Nolan M."/>
            <person name="Ohm R.A."/>
            <person name="Pangilinan J."/>
            <person name="Pereira M.F."/>
            <person name="Perotto S."/>
            <person name="Peter M."/>
            <person name="Pfister S."/>
            <person name="Riley R."/>
            <person name="Sitrit Y."/>
            <person name="Stielow J.B."/>
            <person name="Szollosi G."/>
            <person name="Zifcakova L."/>
            <person name="Stursova M."/>
            <person name="Spatafora J.W."/>
            <person name="Tedersoo L."/>
            <person name="Vaario L.M."/>
            <person name="Yamada A."/>
            <person name="Yan M."/>
            <person name="Wang P."/>
            <person name="Xu J."/>
            <person name="Bruns T."/>
            <person name="Baldrian P."/>
            <person name="Vilgalys R."/>
            <person name="Dunand C."/>
            <person name="Henrissat B."/>
            <person name="Grigoriev I.V."/>
            <person name="Hibbett D."/>
            <person name="Nagy L.G."/>
            <person name="Martin F.M."/>
        </authorList>
    </citation>
    <scope>NUCLEOTIDE SEQUENCE</scope>
    <source>
        <strain evidence="1">P2</strain>
    </source>
</reference>
<proteinExistence type="predicted"/>